<proteinExistence type="predicted"/>
<reference evidence="1 2" key="2">
    <citation type="journal article" date="2013" name="Plant Cell Physiol.">
        <title>Rice Annotation Project Database (RAP-DB): an integrative and interactive database for rice genomics.</title>
        <authorList>
            <person name="Sakai H."/>
            <person name="Lee S.S."/>
            <person name="Tanaka T."/>
            <person name="Numa H."/>
            <person name="Kim J."/>
            <person name="Kawahara Y."/>
            <person name="Wakimoto H."/>
            <person name="Yang C.C."/>
            <person name="Iwamoto M."/>
            <person name="Abe T."/>
            <person name="Yamada Y."/>
            <person name="Muto A."/>
            <person name="Inokuchi H."/>
            <person name="Ikemura T."/>
            <person name="Matsumoto T."/>
            <person name="Sasaki T."/>
            <person name="Itoh T."/>
        </authorList>
    </citation>
    <scope>NUCLEOTIDE SEQUENCE [LARGE SCALE GENOMIC DNA]</scope>
    <source>
        <strain evidence="2">cv. Nipponbare</strain>
    </source>
</reference>
<name>A0A0P0XX50_ORYSJ</name>
<evidence type="ECO:0000313" key="1">
    <source>
        <dbReference type="EMBL" id="BAT12040.1"/>
    </source>
</evidence>
<accession>A0A0P0XX50</accession>
<keyword evidence="2" id="KW-1185">Reference proteome</keyword>
<reference evidence="2" key="1">
    <citation type="journal article" date="2005" name="Nature">
        <title>The map-based sequence of the rice genome.</title>
        <authorList>
            <consortium name="International rice genome sequencing project (IRGSP)"/>
            <person name="Matsumoto T."/>
            <person name="Wu J."/>
            <person name="Kanamori H."/>
            <person name="Katayose Y."/>
            <person name="Fujisawa M."/>
            <person name="Namiki N."/>
            <person name="Mizuno H."/>
            <person name="Yamamoto K."/>
            <person name="Antonio B.A."/>
            <person name="Baba T."/>
            <person name="Sakata K."/>
            <person name="Nagamura Y."/>
            <person name="Aoki H."/>
            <person name="Arikawa K."/>
            <person name="Arita K."/>
            <person name="Bito T."/>
            <person name="Chiden Y."/>
            <person name="Fujitsuka N."/>
            <person name="Fukunaka R."/>
            <person name="Hamada M."/>
            <person name="Harada C."/>
            <person name="Hayashi A."/>
            <person name="Hijishita S."/>
            <person name="Honda M."/>
            <person name="Hosokawa S."/>
            <person name="Ichikawa Y."/>
            <person name="Idonuma A."/>
            <person name="Iijima M."/>
            <person name="Ikeda M."/>
            <person name="Ikeno M."/>
            <person name="Ito K."/>
            <person name="Ito S."/>
            <person name="Ito T."/>
            <person name="Ito Y."/>
            <person name="Ito Y."/>
            <person name="Iwabuchi A."/>
            <person name="Kamiya K."/>
            <person name="Karasawa W."/>
            <person name="Kurita K."/>
            <person name="Katagiri S."/>
            <person name="Kikuta A."/>
            <person name="Kobayashi H."/>
            <person name="Kobayashi N."/>
            <person name="Machita K."/>
            <person name="Maehara T."/>
            <person name="Masukawa M."/>
            <person name="Mizubayashi T."/>
            <person name="Mukai Y."/>
            <person name="Nagasaki H."/>
            <person name="Nagata Y."/>
            <person name="Naito S."/>
            <person name="Nakashima M."/>
            <person name="Nakama Y."/>
            <person name="Nakamichi Y."/>
            <person name="Nakamura M."/>
            <person name="Meguro A."/>
            <person name="Negishi M."/>
            <person name="Ohta I."/>
            <person name="Ohta T."/>
            <person name="Okamoto M."/>
            <person name="Ono N."/>
            <person name="Saji S."/>
            <person name="Sakaguchi M."/>
            <person name="Sakai K."/>
            <person name="Shibata M."/>
            <person name="Shimokawa T."/>
            <person name="Song J."/>
            <person name="Takazaki Y."/>
            <person name="Terasawa K."/>
            <person name="Tsugane M."/>
            <person name="Tsuji K."/>
            <person name="Ueda S."/>
            <person name="Waki K."/>
            <person name="Yamagata H."/>
            <person name="Yamamoto M."/>
            <person name="Yamamoto S."/>
            <person name="Yamane H."/>
            <person name="Yoshiki S."/>
            <person name="Yoshihara R."/>
            <person name="Yukawa K."/>
            <person name="Zhong H."/>
            <person name="Yano M."/>
            <person name="Yuan Q."/>
            <person name="Ouyang S."/>
            <person name="Liu J."/>
            <person name="Jones K.M."/>
            <person name="Gansberger K."/>
            <person name="Moffat K."/>
            <person name="Hill J."/>
            <person name="Bera J."/>
            <person name="Fadrosh D."/>
            <person name="Jin S."/>
            <person name="Johri S."/>
            <person name="Kim M."/>
            <person name="Overton L."/>
            <person name="Reardon M."/>
            <person name="Tsitrin T."/>
            <person name="Vuong H."/>
            <person name="Weaver B."/>
            <person name="Ciecko A."/>
            <person name="Tallon L."/>
            <person name="Jackson J."/>
            <person name="Pai G."/>
            <person name="Aken S.V."/>
            <person name="Utterback T."/>
            <person name="Reidmuller S."/>
            <person name="Feldblyum T."/>
            <person name="Hsiao J."/>
            <person name="Zismann V."/>
            <person name="Iobst S."/>
            <person name="de Vazeille A.R."/>
            <person name="Buell C.R."/>
            <person name="Ying K."/>
            <person name="Li Y."/>
            <person name="Lu T."/>
            <person name="Huang Y."/>
            <person name="Zhao Q."/>
            <person name="Feng Q."/>
            <person name="Zhang L."/>
            <person name="Zhu J."/>
            <person name="Weng Q."/>
            <person name="Mu J."/>
            <person name="Lu Y."/>
            <person name="Fan D."/>
            <person name="Liu Y."/>
            <person name="Guan J."/>
            <person name="Zhang Y."/>
            <person name="Yu S."/>
            <person name="Liu X."/>
            <person name="Zhang Y."/>
            <person name="Hong G."/>
            <person name="Han B."/>
            <person name="Choisne N."/>
            <person name="Demange N."/>
            <person name="Orjeda G."/>
            <person name="Samain S."/>
            <person name="Cattolico L."/>
            <person name="Pelletier E."/>
            <person name="Couloux A."/>
            <person name="Segurens B."/>
            <person name="Wincker P."/>
            <person name="D'Hont A."/>
            <person name="Scarpelli C."/>
            <person name="Weissenbach J."/>
            <person name="Salanoubat M."/>
            <person name="Quetier F."/>
            <person name="Yu Y."/>
            <person name="Kim H.R."/>
            <person name="Rambo T."/>
            <person name="Currie J."/>
            <person name="Collura K."/>
            <person name="Luo M."/>
            <person name="Yang T."/>
            <person name="Ammiraju J.S.S."/>
            <person name="Engler F."/>
            <person name="Soderlund C."/>
            <person name="Wing R.A."/>
            <person name="Palmer L.E."/>
            <person name="de la Bastide M."/>
            <person name="Spiegel L."/>
            <person name="Nascimento L."/>
            <person name="Zutavern T."/>
            <person name="O'Shaughnessy A."/>
            <person name="Dike S."/>
            <person name="Dedhia N."/>
            <person name="Preston R."/>
            <person name="Balija V."/>
            <person name="McCombie W.R."/>
            <person name="Chow T."/>
            <person name="Chen H."/>
            <person name="Chung M."/>
            <person name="Chen C."/>
            <person name="Shaw J."/>
            <person name="Wu H."/>
            <person name="Hsiao K."/>
            <person name="Chao Y."/>
            <person name="Chu M."/>
            <person name="Cheng C."/>
            <person name="Hour A."/>
            <person name="Lee P."/>
            <person name="Lin S."/>
            <person name="Lin Y."/>
            <person name="Liou J."/>
            <person name="Liu S."/>
            <person name="Hsing Y."/>
            <person name="Raghuvanshi S."/>
            <person name="Mohanty A."/>
            <person name="Bharti A.K."/>
            <person name="Gaur A."/>
            <person name="Gupta V."/>
            <person name="Kumar D."/>
            <person name="Ravi V."/>
            <person name="Vij S."/>
            <person name="Kapur A."/>
            <person name="Khurana P."/>
            <person name="Khurana P."/>
            <person name="Khurana J.P."/>
            <person name="Tyagi A.K."/>
            <person name="Gaikwad K."/>
            <person name="Singh A."/>
            <person name="Dalal V."/>
            <person name="Srivastava S."/>
            <person name="Dixit A."/>
            <person name="Pal A.K."/>
            <person name="Ghazi I.A."/>
            <person name="Yadav M."/>
            <person name="Pandit A."/>
            <person name="Bhargava A."/>
            <person name="Sureshbabu K."/>
            <person name="Batra K."/>
            <person name="Sharma T.R."/>
            <person name="Mohapatra T."/>
            <person name="Singh N.K."/>
            <person name="Messing J."/>
            <person name="Nelson A.B."/>
            <person name="Fuks G."/>
            <person name="Kavchok S."/>
            <person name="Keizer G."/>
            <person name="Linton E."/>
            <person name="Llaca V."/>
            <person name="Song R."/>
            <person name="Tanyolac B."/>
            <person name="Young S."/>
            <person name="Ho-Il K."/>
            <person name="Hahn J.H."/>
            <person name="Sangsakoo G."/>
            <person name="Vanavichit A."/>
            <person name="de Mattos Luiz.A.T."/>
            <person name="Zimmer P.D."/>
            <person name="Malone G."/>
            <person name="Dellagostin O."/>
            <person name="de Oliveira A.C."/>
            <person name="Bevan M."/>
            <person name="Bancroft I."/>
            <person name="Minx P."/>
            <person name="Cordum H."/>
            <person name="Wilson R."/>
            <person name="Cheng Z."/>
            <person name="Jin W."/>
            <person name="Jiang J."/>
            <person name="Leong S.A."/>
            <person name="Iwama H."/>
            <person name="Gojobori T."/>
            <person name="Itoh T."/>
            <person name="Niimura Y."/>
            <person name="Fujii Y."/>
            <person name="Habara T."/>
            <person name="Sakai H."/>
            <person name="Sato Y."/>
            <person name="Wilson G."/>
            <person name="Kumar K."/>
            <person name="McCouch S."/>
            <person name="Juretic N."/>
            <person name="Hoen D."/>
            <person name="Wright S."/>
            <person name="Bruskiewich R."/>
            <person name="Bureau T."/>
            <person name="Miyao A."/>
            <person name="Hirochika H."/>
            <person name="Nishikawa T."/>
            <person name="Kadowaki K."/>
            <person name="Sugiura M."/>
            <person name="Burr B."/>
            <person name="Sasaki T."/>
        </authorList>
    </citation>
    <scope>NUCLEOTIDE SEQUENCE [LARGE SCALE GENOMIC DNA]</scope>
    <source>
        <strain evidence="2">cv. Nipponbare</strain>
    </source>
</reference>
<protein>
    <submittedName>
        <fullName evidence="1">Os10g0559833 protein</fullName>
    </submittedName>
</protein>
<evidence type="ECO:0000313" key="2">
    <source>
        <dbReference type="Proteomes" id="UP000059680"/>
    </source>
</evidence>
<dbReference type="InParanoid" id="A0A0P0XX50"/>
<sequence>MHVARRQSAGCAANRPVKHDPDRPLLMQVKLQLPDIILQRDAMVRRRARPAAISRQYMVDGGALGGGGGGGVGFPRRRVRLVMRARRRLCCLGAALIVQRRVLAWLQAPIGRSTLGSPVSRQGGSGSGSGMLARGGVAAVLAASAVLSARFLCSSSSSSSTLHRPFHGGLSHH</sequence>
<dbReference type="Gramene" id="Os10t0559833-00">
    <property type="protein sequence ID" value="Os10t0559833-00"/>
    <property type="gene ID" value="Os10g0559833"/>
</dbReference>
<dbReference type="AlphaFoldDB" id="A0A0P0XX50"/>
<gene>
    <name evidence="1" type="ordered locus">Os10g0559833</name>
    <name evidence="1" type="ORF">OSNPB_100559833</name>
</gene>
<dbReference type="EMBL" id="AP014966">
    <property type="protein sequence ID" value="BAT12040.1"/>
    <property type="molecule type" value="Genomic_DNA"/>
</dbReference>
<dbReference type="PaxDb" id="39947-A0A0P0XX50"/>
<dbReference type="Proteomes" id="UP000059680">
    <property type="component" value="Chromosome 10"/>
</dbReference>
<organism evidence="1 2">
    <name type="scientific">Oryza sativa subsp. japonica</name>
    <name type="common">Rice</name>
    <dbReference type="NCBI Taxonomy" id="39947"/>
    <lineage>
        <taxon>Eukaryota</taxon>
        <taxon>Viridiplantae</taxon>
        <taxon>Streptophyta</taxon>
        <taxon>Embryophyta</taxon>
        <taxon>Tracheophyta</taxon>
        <taxon>Spermatophyta</taxon>
        <taxon>Magnoliopsida</taxon>
        <taxon>Liliopsida</taxon>
        <taxon>Poales</taxon>
        <taxon>Poaceae</taxon>
        <taxon>BOP clade</taxon>
        <taxon>Oryzoideae</taxon>
        <taxon>Oryzeae</taxon>
        <taxon>Oryzinae</taxon>
        <taxon>Oryza</taxon>
        <taxon>Oryza sativa</taxon>
    </lineage>
</organism>
<reference evidence="1 2" key="3">
    <citation type="journal article" date="2013" name="Rice">
        <title>Improvement of the Oryza sativa Nipponbare reference genome using next generation sequence and optical map data.</title>
        <authorList>
            <person name="Kawahara Y."/>
            <person name="de la Bastide M."/>
            <person name="Hamilton J.P."/>
            <person name="Kanamori H."/>
            <person name="McCombie W.R."/>
            <person name="Ouyang S."/>
            <person name="Schwartz D.C."/>
            <person name="Tanaka T."/>
            <person name="Wu J."/>
            <person name="Zhou S."/>
            <person name="Childs K.L."/>
            <person name="Davidson R.M."/>
            <person name="Lin H."/>
            <person name="Quesada-Ocampo L."/>
            <person name="Vaillancourt B."/>
            <person name="Sakai H."/>
            <person name="Lee S.S."/>
            <person name="Kim J."/>
            <person name="Numa H."/>
            <person name="Itoh T."/>
            <person name="Buell C.R."/>
            <person name="Matsumoto T."/>
        </authorList>
    </citation>
    <scope>NUCLEOTIDE SEQUENCE [LARGE SCALE GENOMIC DNA]</scope>
    <source>
        <strain evidence="2">cv. Nipponbare</strain>
    </source>
</reference>